<feature type="binding site" evidence="8">
    <location>
        <position position="47"/>
    </location>
    <ligand>
        <name>FMN</name>
        <dbReference type="ChEBI" id="CHEBI:58210"/>
        <note>ligand shared between dimeric partners</note>
    </ligand>
</feature>
<dbReference type="AlphaFoldDB" id="D2TZA9"/>
<proteinExistence type="inferred from homology"/>
<evidence type="ECO:0000256" key="3">
    <source>
        <dbReference type="ARBA" id="ARBA00022643"/>
    </source>
</evidence>
<dbReference type="InterPro" id="IPR026021">
    <property type="entry name" value="YdjA-like"/>
</dbReference>
<dbReference type="InterPro" id="IPR052530">
    <property type="entry name" value="NAD(P)H_nitroreductase"/>
</dbReference>
<dbReference type="SUPFAM" id="SSF55469">
    <property type="entry name" value="FMN-dependent nitroreductase-like"/>
    <property type="match status" value="1"/>
</dbReference>
<dbReference type="CDD" id="cd02135">
    <property type="entry name" value="YdjA-like"/>
    <property type="match status" value="1"/>
</dbReference>
<gene>
    <name evidence="10" type="ORF">ARN_15180</name>
</gene>
<feature type="binding site" description="in other chain" evidence="8">
    <location>
        <begin position="22"/>
        <end position="24"/>
    </location>
    <ligand>
        <name>FMN</name>
        <dbReference type="ChEBI" id="CHEBI:58210"/>
        <note>ligand shared between dimeric partners</note>
    </ligand>
</feature>
<keyword evidence="2 7" id="KW-0285">Flavoprotein</keyword>
<reference evidence="10" key="1">
    <citation type="journal article" date="2010" name="Insect Mol. Biol.">
        <title>The draft genome sequence of Arsenophonus nasoniae, son-killer bacterium of Nasonia vitripennis, reveals genes associated with virulence and symbiosis.</title>
        <authorList>
            <person name="Wilkes T."/>
            <person name="Darby A.C."/>
            <person name="Choi J."/>
            <person name="Colborne J.K."/>
            <person name="Werren J.H."/>
            <person name="Hurst G.D.D."/>
        </authorList>
    </citation>
    <scope>NUCLEOTIDE SEQUENCE</scope>
</reference>
<dbReference type="NCBIfam" id="NF008088">
    <property type="entry name" value="PRK10828.1"/>
    <property type="match status" value="1"/>
</dbReference>
<dbReference type="InterPro" id="IPR000415">
    <property type="entry name" value="Nitroreductase-like"/>
</dbReference>
<keyword evidence="5 7" id="KW-0560">Oxidoreductase</keyword>
<evidence type="ECO:0000313" key="10">
    <source>
        <dbReference type="EMBL" id="CBA72933.1"/>
    </source>
</evidence>
<feature type="domain" description="Nitroreductase" evidence="9">
    <location>
        <begin position="21"/>
        <end position="173"/>
    </location>
</feature>
<feature type="binding site" description="in other chain" evidence="8">
    <location>
        <begin position="143"/>
        <end position="145"/>
    </location>
    <ligand>
        <name>FMN</name>
        <dbReference type="ChEBI" id="CHEBI:58210"/>
        <note>ligand shared between dimeric partners</note>
    </ligand>
</feature>
<dbReference type="Pfam" id="PF00881">
    <property type="entry name" value="Nitroreductase"/>
    <property type="match status" value="1"/>
</dbReference>
<protein>
    <recommendedName>
        <fullName evidence="7">Putative NAD(P)H nitroreductase</fullName>
        <ecNumber evidence="7">1.-.-.-</ecNumber>
    </recommendedName>
</protein>
<keyword evidence="6 7" id="KW-0520">NAD</keyword>
<dbReference type="PANTHER" id="PTHR43821">
    <property type="entry name" value="NAD(P)H NITROREDUCTASE YDJA-RELATED"/>
    <property type="match status" value="1"/>
</dbReference>
<organism evidence="10">
    <name type="scientific">Arsenophonus nasoniae</name>
    <name type="common">son-killer infecting Nasonia vitripennis</name>
    <dbReference type="NCBI Taxonomy" id="638"/>
    <lineage>
        <taxon>Bacteria</taxon>
        <taxon>Pseudomonadati</taxon>
        <taxon>Pseudomonadota</taxon>
        <taxon>Gammaproteobacteria</taxon>
        <taxon>Enterobacterales</taxon>
        <taxon>Morganellaceae</taxon>
        <taxon>Arsenophonus</taxon>
    </lineage>
</organism>
<dbReference type="Gene3D" id="3.40.109.10">
    <property type="entry name" value="NADH Oxidase"/>
    <property type="match status" value="1"/>
</dbReference>
<accession>D2TZA9</accession>
<evidence type="ECO:0000256" key="7">
    <source>
        <dbReference type="PIRNR" id="PIRNR000232"/>
    </source>
</evidence>
<dbReference type="EMBL" id="FN545191">
    <property type="protein sequence ID" value="CBA72933.1"/>
    <property type="molecule type" value="Genomic_DNA"/>
</dbReference>
<evidence type="ECO:0000256" key="8">
    <source>
        <dbReference type="PIRSR" id="PIRSR000232-1"/>
    </source>
</evidence>
<name>D2TZA9_9GAMM</name>
<evidence type="ECO:0000256" key="5">
    <source>
        <dbReference type="ARBA" id="ARBA00023002"/>
    </source>
</evidence>
<keyword evidence="3 7" id="KW-0288">FMN</keyword>
<keyword evidence="4 7" id="KW-0521">NADP</keyword>
<dbReference type="GO" id="GO:0016491">
    <property type="term" value="F:oxidoreductase activity"/>
    <property type="evidence" value="ECO:0007669"/>
    <property type="project" value="UniProtKB-UniRule"/>
</dbReference>
<evidence type="ECO:0000256" key="2">
    <source>
        <dbReference type="ARBA" id="ARBA00022630"/>
    </source>
</evidence>
<sequence>MAMKVNINKEESMDALTLLLTRRSMSHLTTPAPEGQSLDNILAAGMRAPDHGALRPWHFVVIQNEGLYKFGQLLEKAAINANLGKGVEEKAKKAPLRAPLIIAVIAKIVVDAKIPAWEQVVTAGCCVHAMQMAAVAQGFDGIWRTGSWTTDPVVRSGLACQEHDKIVGFLYLGTPKFNLPIKGTAQDIKDFVTYY</sequence>
<evidence type="ECO:0000256" key="4">
    <source>
        <dbReference type="ARBA" id="ARBA00022857"/>
    </source>
</evidence>
<evidence type="ECO:0000256" key="1">
    <source>
        <dbReference type="ARBA" id="ARBA00007118"/>
    </source>
</evidence>
<comment type="cofactor">
    <cofactor evidence="8">
        <name>FMN</name>
        <dbReference type="ChEBI" id="CHEBI:58210"/>
    </cofactor>
    <text evidence="8">Binds 1 FMN per subunit.</text>
</comment>
<dbReference type="PANTHER" id="PTHR43821:SF1">
    <property type="entry name" value="NAD(P)H NITROREDUCTASE YDJA-RELATED"/>
    <property type="match status" value="1"/>
</dbReference>
<feature type="binding site" evidence="8">
    <location>
        <position position="51"/>
    </location>
    <ligand>
        <name>FMN</name>
        <dbReference type="ChEBI" id="CHEBI:58210"/>
        <note>ligand shared between dimeric partners</note>
    </ligand>
</feature>
<dbReference type="EC" id="1.-.-.-" evidence="7"/>
<evidence type="ECO:0000259" key="9">
    <source>
        <dbReference type="Pfam" id="PF00881"/>
    </source>
</evidence>
<dbReference type="InterPro" id="IPR029479">
    <property type="entry name" value="Nitroreductase"/>
</dbReference>
<comment type="similarity">
    <text evidence="1 7">Belongs to the nitroreductase family.</text>
</comment>
<evidence type="ECO:0000256" key="6">
    <source>
        <dbReference type="ARBA" id="ARBA00023027"/>
    </source>
</evidence>
<dbReference type="PIRSF" id="PIRSF000232">
    <property type="entry name" value="YdjA"/>
    <property type="match status" value="1"/>
</dbReference>